<reference evidence="3" key="1">
    <citation type="submission" date="2019-12" db="UniProtKB">
        <authorList>
            <consortium name="WormBaseParasite"/>
        </authorList>
    </citation>
    <scope>IDENTIFICATION</scope>
</reference>
<organism evidence="2 3">
    <name type="scientific">Trichuris muris</name>
    <name type="common">Mouse whipworm</name>
    <dbReference type="NCBI Taxonomy" id="70415"/>
    <lineage>
        <taxon>Eukaryota</taxon>
        <taxon>Metazoa</taxon>
        <taxon>Ecdysozoa</taxon>
        <taxon>Nematoda</taxon>
        <taxon>Enoplea</taxon>
        <taxon>Dorylaimia</taxon>
        <taxon>Trichinellida</taxon>
        <taxon>Trichuridae</taxon>
        <taxon>Trichuris</taxon>
    </lineage>
</organism>
<accession>A0A5S6R4R7</accession>
<feature type="compositionally biased region" description="Basic and acidic residues" evidence="1">
    <location>
        <begin position="1"/>
        <end position="17"/>
    </location>
</feature>
<evidence type="ECO:0000313" key="2">
    <source>
        <dbReference type="Proteomes" id="UP000046395"/>
    </source>
</evidence>
<dbReference type="AlphaFoldDB" id="A0A5S6R4R7"/>
<evidence type="ECO:0000313" key="3">
    <source>
        <dbReference type="WBParaSite" id="TMUE_3000014187.1"/>
    </source>
</evidence>
<protein>
    <submittedName>
        <fullName evidence="3">Uncharacterized protein</fullName>
    </submittedName>
</protein>
<proteinExistence type="predicted"/>
<sequence>MMSRSEEPTTPARDRTQARLGNLKSHRPRSAHWGDGAPSGHPRSTQAPPQSGRPIAAAGWTDIREVDARLSERFSGTATMAETSKRTVSLRLYDN</sequence>
<keyword evidence="2" id="KW-1185">Reference proteome</keyword>
<dbReference type="Proteomes" id="UP000046395">
    <property type="component" value="Unassembled WGS sequence"/>
</dbReference>
<evidence type="ECO:0000256" key="1">
    <source>
        <dbReference type="SAM" id="MobiDB-lite"/>
    </source>
</evidence>
<feature type="region of interest" description="Disordered" evidence="1">
    <location>
        <begin position="1"/>
        <end position="59"/>
    </location>
</feature>
<dbReference type="WBParaSite" id="TMUE_3000014187.1">
    <property type="protein sequence ID" value="TMUE_3000014187.1"/>
    <property type="gene ID" value="WBGene00302150"/>
</dbReference>
<name>A0A5S6R4R7_TRIMR</name>